<dbReference type="Gene3D" id="3.20.20.10">
    <property type="entry name" value="Alanine racemase"/>
    <property type="match status" value="1"/>
</dbReference>
<dbReference type="Pfam" id="PF01168">
    <property type="entry name" value="Ala_racemase_N"/>
    <property type="match status" value="1"/>
</dbReference>
<dbReference type="HAMAP" id="MF_02087">
    <property type="entry name" value="PLP_homeostasis"/>
    <property type="match status" value="1"/>
</dbReference>
<evidence type="ECO:0000313" key="7">
    <source>
        <dbReference type="Proteomes" id="UP000228987"/>
    </source>
</evidence>
<protein>
    <recommendedName>
        <fullName evidence="2">Pyridoxal phosphate homeostasis protein</fullName>
        <shortName evidence="2">PLP homeostasis protein</shortName>
    </recommendedName>
</protein>
<name>A0A2A5CIH7_9GAMM</name>
<feature type="domain" description="Alanine racemase N-terminal" evidence="5">
    <location>
        <begin position="19"/>
        <end position="228"/>
    </location>
</feature>
<proteinExistence type="inferred from homology"/>
<reference evidence="7" key="1">
    <citation type="submission" date="2017-08" db="EMBL/GenBank/DDBJ databases">
        <title>A dynamic microbial community with high functional redundancy inhabits the cold, oxic subseafloor aquifer.</title>
        <authorList>
            <person name="Tully B.J."/>
            <person name="Wheat C.G."/>
            <person name="Glazer B.T."/>
            <person name="Huber J.A."/>
        </authorList>
    </citation>
    <scope>NUCLEOTIDE SEQUENCE [LARGE SCALE GENOMIC DNA]</scope>
</reference>
<dbReference type="PROSITE" id="PS01211">
    <property type="entry name" value="UPF0001"/>
    <property type="match status" value="1"/>
</dbReference>
<dbReference type="PANTHER" id="PTHR10146:SF14">
    <property type="entry name" value="PYRIDOXAL PHOSPHATE HOMEOSTASIS PROTEIN"/>
    <property type="match status" value="1"/>
</dbReference>
<dbReference type="Proteomes" id="UP000228987">
    <property type="component" value="Unassembled WGS sequence"/>
</dbReference>
<evidence type="ECO:0000313" key="6">
    <source>
        <dbReference type="EMBL" id="PCJ43679.1"/>
    </source>
</evidence>
<dbReference type="SUPFAM" id="SSF51419">
    <property type="entry name" value="PLP-binding barrel"/>
    <property type="match status" value="1"/>
</dbReference>
<dbReference type="InterPro" id="IPR029066">
    <property type="entry name" value="PLP-binding_barrel"/>
</dbReference>
<evidence type="ECO:0000256" key="1">
    <source>
        <dbReference type="ARBA" id="ARBA00022898"/>
    </source>
</evidence>
<evidence type="ECO:0000256" key="4">
    <source>
        <dbReference type="RuleBase" id="RU004514"/>
    </source>
</evidence>
<organism evidence="6 7">
    <name type="scientific">SAR86 cluster bacterium</name>
    <dbReference type="NCBI Taxonomy" id="2030880"/>
    <lineage>
        <taxon>Bacteria</taxon>
        <taxon>Pseudomonadati</taxon>
        <taxon>Pseudomonadota</taxon>
        <taxon>Gammaproteobacteria</taxon>
        <taxon>SAR86 cluster</taxon>
    </lineage>
</organism>
<dbReference type="EMBL" id="NVWI01000001">
    <property type="protein sequence ID" value="PCJ43679.1"/>
    <property type="molecule type" value="Genomic_DNA"/>
</dbReference>
<evidence type="ECO:0000256" key="2">
    <source>
        <dbReference type="HAMAP-Rule" id="MF_02087"/>
    </source>
</evidence>
<keyword evidence="1 2" id="KW-0663">Pyridoxal phosphate</keyword>
<dbReference type="NCBIfam" id="TIGR00044">
    <property type="entry name" value="YggS family pyridoxal phosphate-dependent enzyme"/>
    <property type="match status" value="1"/>
</dbReference>
<accession>A0A2A5CIH7</accession>
<evidence type="ECO:0000259" key="5">
    <source>
        <dbReference type="Pfam" id="PF01168"/>
    </source>
</evidence>
<comment type="cofactor">
    <cofactor evidence="3">
        <name>pyridoxal 5'-phosphate</name>
        <dbReference type="ChEBI" id="CHEBI:597326"/>
    </cofactor>
</comment>
<dbReference type="GO" id="GO:0030170">
    <property type="term" value="F:pyridoxal phosphate binding"/>
    <property type="evidence" value="ECO:0007669"/>
    <property type="project" value="UniProtKB-UniRule"/>
</dbReference>
<sequence length="229" mass="25349">MSASIPEKIREVRRQISRFEKIYQRSADSVKLLAVSKTHPYQSIIQAIDCGQMAFGESYVQEALDKISALKEHDLEWHFIGPIQSNKTKALAENFDWVHSVDRSKIARRLSEQRPINLAPLKILLQVNLDAEANKAGVTLSDIEKLANEIKGLANIELAGLMTIPAPGKDPDSQRVGFRLLAQARDRLLAQGISTCQHLSMGMSNDFEAAIAEGSTIVRIGTDIFGARN</sequence>
<dbReference type="PANTHER" id="PTHR10146">
    <property type="entry name" value="PROLINE SYNTHETASE CO-TRANSCRIBED BACTERIAL HOMOLOG PROTEIN"/>
    <property type="match status" value="1"/>
</dbReference>
<evidence type="ECO:0000256" key="3">
    <source>
        <dbReference type="PIRSR" id="PIRSR004848-1"/>
    </source>
</evidence>
<gene>
    <name evidence="6" type="ORF">COA71_02060</name>
</gene>
<dbReference type="InterPro" id="IPR001608">
    <property type="entry name" value="Ala_racemase_N"/>
</dbReference>
<dbReference type="PIRSF" id="PIRSF004848">
    <property type="entry name" value="YBL036c_PLPDEIII"/>
    <property type="match status" value="1"/>
</dbReference>
<dbReference type="InterPro" id="IPR011078">
    <property type="entry name" value="PyrdxlP_homeostasis"/>
</dbReference>
<comment type="similarity">
    <text evidence="2 4">Belongs to the pyridoxal phosphate-binding protein YggS/PROSC family.</text>
</comment>
<feature type="modified residue" description="N6-(pyridoxal phosphate)lysine" evidence="2 3">
    <location>
        <position position="37"/>
    </location>
</feature>
<comment type="function">
    <text evidence="2">Pyridoxal 5'-phosphate (PLP)-binding protein, which is involved in PLP homeostasis.</text>
</comment>
<comment type="caution">
    <text evidence="6">The sequence shown here is derived from an EMBL/GenBank/DDBJ whole genome shotgun (WGS) entry which is preliminary data.</text>
</comment>
<dbReference type="AlphaFoldDB" id="A0A2A5CIH7"/>
<dbReference type="CDD" id="cd06824">
    <property type="entry name" value="PLPDE_III_Yggs_like"/>
    <property type="match status" value="1"/>
</dbReference>
<dbReference type="FunFam" id="3.20.20.10:FF:000018">
    <property type="entry name" value="Pyridoxal phosphate homeostasis protein"/>
    <property type="match status" value="1"/>
</dbReference>